<dbReference type="AlphaFoldDB" id="A0A429X486"/>
<keyword evidence="1" id="KW-0597">Phosphoprotein</keyword>
<reference evidence="4 5" key="1">
    <citation type="submission" date="2018-12" db="EMBL/GenBank/DDBJ databases">
        <authorList>
            <person name="Sun L."/>
            <person name="Chen Z."/>
        </authorList>
    </citation>
    <scope>NUCLEOTIDE SEQUENCE [LARGE SCALE GENOMIC DNA]</scope>
    <source>
        <strain evidence="4 5">LMG 29736</strain>
    </source>
</reference>
<dbReference type="Proteomes" id="UP000287296">
    <property type="component" value="Unassembled WGS sequence"/>
</dbReference>
<evidence type="ECO:0000313" key="4">
    <source>
        <dbReference type="EMBL" id="RST58171.1"/>
    </source>
</evidence>
<comment type="caution">
    <text evidence="2">Lacks conserved residue(s) required for the propagation of feature annotation.</text>
</comment>
<feature type="domain" description="Response regulatory" evidence="3">
    <location>
        <begin position="161"/>
        <end position="284"/>
    </location>
</feature>
<comment type="caution">
    <text evidence="4">The sequence shown here is derived from an EMBL/GenBank/DDBJ whole genome shotgun (WGS) entry which is preliminary data.</text>
</comment>
<dbReference type="PANTHER" id="PTHR44591:SF3">
    <property type="entry name" value="RESPONSE REGULATORY DOMAIN-CONTAINING PROTEIN"/>
    <property type="match status" value="1"/>
</dbReference>
<evidence type="ECO:0000313" key="5">
    <source>
        <dbReference type="Proteomes" id="UP000287296"/>
    </source>
</evidence>
<dbReference type="InterPro" id="IPR001789">
    <property type="entry name" value="Sig_transdc_resp-reg_receiver"/>
</dbReference>
<evidence type="ECO:0000256" key="1">
    <source>
        <dbReference type="ARBA" id="ARBA00022553"/>
    </source>
</evidence>
<sequence length="289" mass="33882">MKYMDTSSIPHEHIIEEKYMNRFFQVLKSGIDRTRTAISVIFLSVSDIREQKEEEVTVFLEKKIRLSDVLCKLEAPFQWCLILSQSGEEEACAFLNRLFSNESFREDFSFSASVVEIGNSYAEFEKVVEKGRTSLDVALQSGAGHIEYVKDFKKKNLVHIKVSILEENDILRNVIQTSLEDLKIDGFQLEIRTFQDGYDFLNSNWYLSSHPHVMIMNDILPRKNGLEVLHTVRHLPNNKKFIVFMMTQRNSEEDMVYAYESGVDQYLVKPFSLRLFEAQIKRVFERFWS</sequence>
<organism evidence="4 5">
    <name type="scientific">Siminovitchia terrae</name>
    <name type="common">Bacillus terrae</name>
    <dbReference type="NCBI Taxonomy" id="1914933"/>
    <lineage>
        <taxon>Bacteria</taxon>
        <taxon>Bacillati</taxon>
        <taxon>Bacillota</taxon>
        <taxon>Bacilli</taxon>
        <taxon>Bacillales</taxon>
        <taxon>Bacillaceae</taxon>
        <taxon>Siminovitchia</taxon>
    </lineage>
</organism>
<dbReference type="Gene3D" id="3.40.50.2300">
    <property type="match status" value="1"/>
</dbReference>
<evidence type="ECO:0000259" key="3">
    <source>
        <dbReference type="PROSITE" id="PS50110"/>
    </source>
</evidence>
<proteinExistence type="predicted"/>
<evidence type="ECO:0000256" key="2">
    <source>
        <dbReference type="PROSITE-ProRule" id="PRU00169"/>
    </source>
</evidence>
<protein>
    <submittedName>
        <fullName evidence="4">Response regulator</fullName>
    </submittedName>
</protein>
<accession>A0A429X486</accession>
<dbReference type="PROSITE" id="PS50110">
    <property type="entry name" value="RESPONSE_REGULATORY"/>
    <property type="match status" value="1"/>
</dbReference>
<name>A0A429X486_SIMTE</name>
<dbReference type="Pfam" id="PF00072">
    <property type="entry name" value="Response_reg"/>
    <property type="match status" value="1"/>
</dbReference>
<dbReference type="OrthoDB" id="9759607at2"/>
<dbReference type="SUPFAM" id="SSF52172">
    <property type="entry name" value="CheY-like"/>
    <property type="match status" value="1"/>
</dbReference>
<dbReference type="GO" id="GO:0000160">
    <property type="term" value="P:phosphorelay signal transduction system"/>
    <property type="evidence" value="ECO:0007669"/>
    <property type="project" value="InterPro"/>
</dbReference>
<dbReference type="InterPro" id="IPR050595">
    <property type="entry name" value="Bact_response_regulator"/>
</dbReference>
<dbReference type="SMART" id="SM00448">
    <property type="entry name" value="REC"/>
    <property type="match status" value="1"/>
</dbReference>
<dbReference type="InterPro" id="IPR011006">
    <property type="entry name" value="CheY-like_superfamily"/>
</dbReference>
<gene>
    <name evidence="4" type="ORF">D5F11_018900</name>
</gene>
<dbReference type="EMBL" id="QYTW02000023">
    <property type="protein sequence ID" value="RST58171.1"/>
    <property type="molecule type" value="Genomic_DNA"/>
</dbReference>
<dbReference type="PANTHER" id="PTHR44591">
    <property type="entry name" value="STRESS RESPONSE REGULATOR PROTEIN 1"/>
    <property type="match status" value="1"/>
</dbReference>